<evidence type="ECO:0000313" key="4">
    <source>
        <dbReference type="EMBL" id="KAK0637724.1"/>
    </source>
</evidence>
<dbReference type="CDD" id="cd00067">
    <property type="entry name" value="GAL4"/>
    <property type="match status" value="1"/>
</dbReference>
<feature type="region of interest" description="Disordered" evidence="2">
    <location>
        <begin position="572"/>
        <end position="600"/>
    </location>
</feature>
<dbReference type="PROSITE" id="PS00463">
    <property type="entry name" value="ZN2_CY6_FUNGAL_1"/>
    <property type="match status" value="1"/>
</dbReference>
<evidence type="ECO:0000256" key="2">
    <source>
        <dbReference type="SAM" id="MobiDB-lite"/>
    </source>
</evidence>
<sequence>MGDSAQPSLDNERPAKRQKSMTVIACNSCKRRKSKCNGARPACDRCLRLNEQCHYELDSTISRQDGLKRRLREVTARSDALEALVAQLRSASDQEAADLIRLLRQGADVQDLADRTSAPSSSRLSSIADEDNHQSYPSPPVEDSGFKVPLLSMTGADWRRAASSRTSDSQDDDKEQSIGSTRSSTPWADPSSPLPRLQQASASGESELPPLIPQHKRRRLGPLTVSRGYVEAFGNMSTSSSIMAGHYPVEIQKQQVSNFQIPVHFLQPCWELDDAPFSRVVQDYRNLARMHYASKPLPDLSRIDVTYFFVDRALTAGDVPSISTWASEMNKSFEDVDVFVRLACLYFQTQLMMWMINPTAETYAKMPDLIKPTPMQMMVPHISPLDTVPLPALREALVDDLRDWVTACAGSLSVNWPHGMDLAVEKDPIDGHFYLTQEFLDHACNPTNWSVGRDFLDIFPELMGRVVTTDTPKSPKASISPFGEDLSKKPISPGTLRASVPLSLRNSAPETASGFLKCSRNPAVTVSVSKFDRKTTVPSNSQKKPLNISHPGQESFVSSIPLHLKTIASRVRDSGPAVGSPLRLECPSGKGEGSAPEGVT</sequence>
<keyword evidence="5" id="KW-1185">Reference proteome</keyword>
<gene>
    <name evidence="4" type="primary">nit-4_1</name>
    <name evidence="4" type="ORF">DIS24_g10533</name>
</gene>
<evidence type="ECO:0000259" key="3">
    <source>
        <dbReference type="PROSITE" id="PS50048"/>
    </source>
</evidence>
<dbReference type="Proteomes" id="UP001175001">
    <property type="component" value="Unassembled WGS sequence"/>
</dbReference>
<dbReference type="PANTHER" id="PTHR37012:SF2">
    <property type="entry name" value="BZIP DOMAIN-CONTAINING PROTEIN-RELATED"/>
    <property type="match status" value="1"/>
</dbReference>
<dbReference type="Pfam" id="PF11905">
    <property type="entry name" value="DUF3425"/>
    <property type="match status" value="1"/>
</dbReference>
<dbReference type="GO" id="GO:0008270">
    <property type="term" value="F:zinc ion binding"/>
    <property type="evidence" value="ECO:0007669"/>
    <property type="project" value="InterPro"/>
</dbReference>
<organism evidence="4 5">
    <name type="scientific">Lasiodiplodia hormozganensis</name>
    <dbReference type="NCBI Taxonomy" id="869390"/>
    <lineage>
        <taxon>Eukaryota</taxon>
        <taxon>Fungi</taxon>
        <taxon>Dikarya</taxon>
        <taxon>Ascomycota</taxon>
        <taxon>Pezizomycotina</taxon>
        <taxon>Dothideomycetes</taxon>
        <taxon>Dothideomycetes incertae sedis</taxon>
        <taxon>Botryosphaeriales</taxon>
        <taxon>Botryosphaeriaceae</taxon>
        <taxon>Lasiodiplodia</taxon>
    </lineage>
</organism>
<dbReference type="PROSITE" id="PS50048">
    <property type="entry name" value="ZN2_CY6_FUNGAL_2"/>
    <property type="match status" value="1"/>
</dbReference>
<feature type="region of interest" description="Disordered" evidence="2">
    <location>
        <begin position="111"/>
        <end position="217"/>
    </location>
</feature>
<feature type="compositionally biased region" description="Low complexity" evidence="2">
    <location>
        <begin position="117"/>
        <end position="126"/>
    </location>
</feature>
<feature type="compositionally biased region" description="Polar residues" evidence="2">
    <location>
        <begin position="177"/>
        <end position="186"/>
    </location>
</feature>
<dbReference type="InterPro" id="IPR021833">
    <property type="entry name" value="DUF3425"/>
</dbReference>
<protein>
    <submittedName>
        <fullName evidence="4">Nitrogen assimilation transcription factor nit-4</fullName>
    </submittedName>
</protein>
<name>A0AA39XPA8_9PEZI</name>
<comment type="caution">
    <text evidence="4">The sequence shown here is derived from an EMBL/GenBank/DDBJ whole genome shotgun (WGS) entry which is preliminary data.</text>
</comment>
<accession>A0AA39XPA8</accession>
<dbReference type="PANTHER" id="PTHR37012">
    <property type="entry name" value="B-ZIP TRANSCRIPTION FACTOR (EUROFUNG)-RELATED"/>
    <property type="match status" value="1"/>
</dbReference>
<feature type="domain" description="Zn(2)-C6 fungal-type" evidence="3">
    <location>
        <begin position="25"/>
        <end position="55"/>
    </location>
</feature>
<reference evidence="4" key="1">
    <citation type="submission" date="2023-06" db="EMBL/GenBank/DDBJ databases">
        <title>Multi-omics analyses reveal the molecular pathogenesis toolkit of Lasiodiplodia hormozganensis, a cross-kingdom pathogen.</title>
        <authorList>
            <person name="Felix C."/>
            <person name="Meneses R."/>
            <person name="Goncalves M.F.M."/>
            <person name="Tilleman L."/>
            <person name="Duarte A.S."/>
            <person name="Jorrin-Novo J.V."/>
            <person name="Van De Peer Y."/>
            <person name="Deforce D."/>
            <person name="Van Nieuwerburgh F."/>
            <person name="Esteves A.C."/>
            <person name="Alves A."/>
        </authorList>
    </citation>
    <scope>NUCLEOTIDE SEQUENCE</scope>
    <source>
        <strain evidence="4">CBS 339.90</strain>
    </source>
</reference>
<dbReference type="GO" id="GO:0000981">
    <property type="term" value="F:DNA-binding transcription factor activity, RNA polymerase II-specific"/>
    <property type="evidence" value="ECO:0007669"/>
    <property type="project" value="InterPro"/>
</dbReference>
<dbReference type="AlphaFoldDB" id="A0AA39XPA8"/>
<dbReference type="Pfam" id="PF00172">
    <property type="entry name" value="Zn_clus"/>
    <property type="match status" value="1"/>
</dbReference>
<dbReference type="EMBL" id="JAUJDW010000115">
    <property type="protein sequence ID" value="KAK0637724.1"/>
    <property type="molecule type" value="Genomic_DNA"/>
</dbReference>
<dbReference type="SMART" id="SM00066">
    <property type="entry name" value="GAL4"/>
    <property type="match status" value="1"/>
</dbReference>
<feature type="region of interest" description="Disordered" evidence="2">
    <location>
        <begin position="1"/>
        <end position="20"/>
    </location>
</feature>
<evidence type="ECO:0000313" key="5">
    <source>
        <dbReference type="Proteomes" id="UP001175001"/>
    </source>
</evidence>
<keyword evidence="1" id="KW-0539">Nucleus</keyword>
<dbReference type="SUPFAM" id="SSF57701">
    <property type="entry name" value="Zn2/Cys6 DNA-binding domain"/>
    <property type="match status" value="1"/>
</dbReference>
<proteinExistence type="predicted"/>
<dbReference type="InterPro" id="IPR036864">
    <property type="entry name" value="Zn2-C6_fun-type_DNA-bd_sf"/>
</dbReference>
<evidence type="ECO:0000256" key="1">
    <source>
        <dbReference type="ARBA" id="ARBA00023242"/>
    </source>
</evidence>
<dbReference type="Gene3D" id="4.10.240.10">
    <property type="entry name" value="Zn(2)-C6 fungal-type DNA-binding domain"/>
    <property type="match status" value="1"/>
</dbReference>
<dbReference type="InterPro" id="IPR001138">
    <property type="entry name" value="Zn2Cys6_DnaBD"/>
</dbReference>